<feature type="domain" description="Plant heme peroxidase family profile" evidence="12">
    <location>
        <begin position="1"/>
        <end position="57"/>
    </location>
</feature>
<comment type="cofactor">
    <cofactor evidence="3">
        <name>heme b</name>
        <dbReference type="ChEBI" id="CHEBI:60344"/>
    </cofactor>
</comment>
<evidence type="ECO:0000256" key="6">
    <source>
        <dbReference type="ARBA" id="ARBA00022617"/>
    </source>
</evidence>
<dbReference type="AlphaFoldDB" id="A0A2P5FFV9"/>
<evidence type="ECO:0000256" key="5">
    <source>
        <dbReference type="ARBA" id="ARBA00022559"/>
    </source>
</evidence>
<dbReference type="EC" id="1.11.1.7" evidence="4"/>
<evidence type="ECO:0000313" key="13">
    <source>
        <dbReference type="EMBL" id="PON96679.1"/>
    </source>
</evidence>
<evidence type="ECO:0000256" key="10">
    <source>
        <dbReference type="PIRSR" id="PIRSR600823-2"/>
    </source>
</evidence>
<keyword evidence="7" id="KW-0479">Metal-binding</keyword>
<keyword evidence="9" id="KW-0408">Iron</keyword>
<dbReference type="SUPFAM" id="SSF48113">
    <property type="entry name" value="Heme-dependent peroxidases"/>
    <property type="match status" value="1"/>
</dbReference>
<sequence length="57" mass="6226">MWEVLTGRRDGTVSQLTEALANLPAPFLNFTQLKQNFATKNLSVHDLVVLSGAANIN</sequence>
<feature type="binding site" evidence="10">
    <location>
        <position position="24"/>
    </location>
    <ligand>
        <name>substrate</name>
    </ligand>
</feature>
<dbReference type="GO" id="GO:0020037">
    <property type="term" value="F:heme binding"/>
    <property type="evidence" value="ECO:0007669"/>
    <property type="project" value="InterPro"/>
</dbReference>
<comment type="catalytic activity">
    <reaction evidence="1">
        <text>2 a phenolic donor + H2O2 = 2 a phenolic radical donor + 2 H2O</text>
        <dbReference type="Rhea" id="RHEA:56136"/>
        <dbReference type="ChEBI" id="CHEBI:15377"/>
        <dbReference type="ChEBI" id="CHEBI:16240"/>
        <dbReference type="ChEBI" id="CHEBI:139520"/>
        <dbReference type="ChEBI" id="CHEBI:139521"/>
        <dbReference type="EC" id="1.11.1.7"/>
    </reaction>
</comment>
<evidence type="ECO:0000256" key="4">
    <source>
        <dbReference type="ARBA" id="ARBA00012313"/>
    </source>
</evidence>
<evidence type="ECO:0000256" key="3">
    <source>
        <dbReference type="ARBA" id="ARBA00001970"/>
    </source>
</evidence>
<dbReference type="GO" id="GO:0046872">
    <property type="term" value="F:metal ion binding"/>
    <property type="evidence" value="ECO:0007669"/>
    <property type="project" value="UniProtKB-KW"/>
</dbReference>
<keyword evidence="6" id="KW-0349">Heme</keyword>
<comment type="cofactor">
    <cofactor evidence="2">
        <name>Ca(2+)</name>
        <dbReference type="ChEBI" id="CHEBI:29108"/>
    </cofactor>
</comment>
<dbReference type="InterPro" id="IPR000823">
    <property type="entry name" value="Peroxidase_pln"/>
</dbReference>
<evidence type="ECO:0000256" key="8">
    <source>
        <dbReference type="ARBA" id="ARBA00023002"/>
    </source>
</evidence>
<dbReference type="EMBL" id="JXTC01000037">
    <property type="protein sequence ID" value="PON96679.1"/>
    <property type="molecule type" value="Genomic_DNA"/>
</dbReference>
<comment type="similarity">
    <text evidence="11">Belongs to the peroxidase family.</text>
</comment>
<evidence type="ECO:0000256" key="2">
    <source>
        <dbReference type="ARBA" id="ARBA00001913"/>
    </source>
</evidence>
<accession>A0A2P5FFV9</accession>
<keyword evidence="14" id="KW-1185">Reference proteome</keyword>
<dbReference type="InParanoid" id="A0A2P5FFV9"/>
<keyword evidence="5 13" id="KW-0575">Peroxidase</keyword>
<dbReference type="PROSITE" id="PS50873">
    <property type="entry name" value="PEROXIDASE_4"/>
    <property type="match status" value="1"/>
</dbReference>
<evidence type="ECO:0000259" key="12">
    <source>
        <dbReference type="PROSITE" id="PS50873"/>
    </source>
</evidence>
<dbReference type="Gene3D" id="1.10.420.10">
    <property type="entry name" value="Peroxidase, domain 2"/>
    <property type="match status" value="1"/>
</dbReference>
<keyword evidence="8" id="KW-0560">Oxidoreductase</keyword>
<reference evidence="14" key="1">
    <citation type="submission" date="2016-06" db="EMBL/GenBank/DDBJ databases">
        <title>Parallel loss of symbiosis genes in relatives of nitrogen-fixing non-legume Parasponia.</title>
        <authorList>
            <person name="Van Velzen R."/>
            <person name="Holmer R."/>
            <person name="Bu F."/>
            <person name="Rutten L."/>
            <person name="Van Zeijl A."/>
            <person name="Liu W."/>
            <person name="Santuari L."/>
            <person name="Cao Q."/>
            <person name="Sharma T."/>
            <person name="Shen D."/>
            <person name="Roswanjaya Y."/>
            <person name="Wardhani T."/>
            <person name="Kalhor M.S."/>
            <person name="Jansen J."/>
            <person name="Van den Hoogen J."/>
            <person name="Gungor B."/>
            <person name="Hartog M."/>
            <person name="Hontelez J."/>
            <person name="Verver J."/>
            <person name="Yang W.-C."/>
            <person name="Schijlen E."/>
            <person name="Repin R."/>
            <person name="Schilthuizen M."/>
            <person name="Schranz E."/>
            <person name="Heidstra R."/>
            <person name="Miyata K."/>
            <person name="Fedorova E."/>
            <person name="Kohlen W."/>
            <person name="Bisseling T."/>
            <person name="Smit S."/>
            <person name="Geurts R."/>
        </authorList>
    </citation>
    <scope>NUCLEOTIDE SEQUENCE [LARGE SCALE GENOMIC DNA]</scope>
    <source>
        <strain evidence="14">cv. RG33-2</strain>
    </source>
</reference>
<evidence type="ECO:0000256" key="9">
    <source>
        <dbReference type="ARBA" id="ARBA00023004"/>
    </source>
</evidence>
<dbReference type="InterPro" id="IPR010255">
    <property type="entry name" value="Haem_peroxidase_sf"/>
</dbReference>
<gene>
    <name evidence="13" type="ORF">TorRG33x02_076600</name>
</gene>
<dbReference type="Gene3D" id="1.10.520.10">
    <property type="match status" value="1"/>
</dbReference>
<dbReference type="OrthoDB" id="2113341at2759"/>
<evidence type="ECO:0000256" key="7">
    <source>
        <dbReference type="ARBA" id="ARBA00022723"/>
    </source>
</evidence>
<dbReference type="InterPro" id="IPR002016">
    <property type="entry name" value="Haem_peroxidase"/>
</dbReference>
<dbReference type="STRING" id="63057.A0A2P5FFV9"/>
<dbReference type="Pfam" id="PF00141">
    <property type="entry name" value="peroxidase"/>
    <property type="match status" value="1"/>
</dbReference>
<evidence type="ECO:0000313" key="14">
    <source>
        <dbReference type="Proteomes" id="UP000237000"/>
    </source>
</evidence>
<comment type="caution">
    <text evidence="13">The sequence shown here is derived from an EMBL/GenBank/DDBJ whole genome shotgun (WGS) entry which is preliminary data.</text>
</comment>
<dbReference type="PANTHER" id="PTHR31235">
    <property type="entry name" value="PEROXIDASE 25-RELATED"/>
    <property type="match status" value="1"/>
</dbReference>
<organism evidence="13 14">
    <name type="scientific">Trema orientale</name>
    <name type="common">Charcoal tree</name>
    <name type="synonym">Celtis orientalis</name>
    <dbReference type="NCBI Taxonomy" id="63057"/>
    <lineage>
        <taxon>Eukaryota</taxon>
        <taxon>Viridiplantae</taxon>
        <taxon>Streptophyta</taxon>
        <taxon>Embryophyta</taxon>
        <taxon>Tracheophyta</taxon>
        <taxon>Spermatophyta</taxon>
        <taxon>Magnoliopsida</taxon>
        <taxon>eudicotyledons</taxon>
        <taxon>Gunneridae</taxon>
        <taxon>Pentapetalae</taxon>
        <taxon>rosids</taxon>
        <taxon>fabids</taxon>
        <taxon>Rosales</taxon>
        <taxon>Cannabaceae</taxon>
        <taxon>Trema</taxon>
    </lineage>
</organism>
<dbReference type="Proteomes" id="UP000237000">
    <property type="component" value="Unassembled WGS sequence"/>
</dbReference>
<dbReference type="GO" id="GO:0006979">
    <property type="term" value="P:response to oxidative stress"/>
    <property type="evidence" value="ECO:0007669"/>
    <property type="project" value="InterPro"/>
</dbReference>
<dbReference type="GO" id="GO:0140825">
    <property type="term" value="F:lactoperoxidase activity"/>
    <property type="evidence" value="ECO:0007669"/>
    <property type="project" value="UniProtKB-EC"/>
</dbReference>
<name>A0A2P5FFV9_TREOI</name>
<evidence type="ECO:0000256" key="1">
    <source>
        <dbReference type="ARBA" id="ARBA00000189"/>
    </source>
</evidence>
<evidence type="ECO:0000256" key="11">
    <source>
        <dbReference type="RuleBase" id="RU004241"/>
    </source>
</evidence>
<protein>
    <recommendedName>
        <fullName evidence="4">peroxidase</fullName>
        <ecNumber evidence="4">1.11.1.7</ecNumber>
    </recommendedName>
</protein>
<proteinExistence type="inferred from homology"/>